<name>A0ABV1FFV3_9FIRM</name>
<dbReference type="SMART" id="SM00641">
    <property type="entry name" value="Glyco_25"/>
    <property type="match status" value="1"/>
</dbReference>
<accession>A0ABV1FFV3</accession>
<dbReference type="SUPFAM" id="SSF69360">
    <property type="entry name" value="Cell wall binding repeat"/>
    <property type="match status" value="1"/>
</dbReference>
<dbReference type="PROSITE" id="PS51257">
    <property type="entry name" value="PROKAR_LIPOPROTEIN"/>
    <property type="match status" value="1"/>
</dbReference>
<protein>
    <submittedName>
        <fullName evidence="8">GH25 family lysozyme</fullName>
    </submittedName>
</protein>
<evidence type="ECO:0000313" key="8">
    <source>
        <dbReference type="EMBL" id="MEQ2472260.1"/>
    </source>
</evidence>
<dbReference type="Gene3D" id="3.20.20.80">
    <property type="entry name" value="Glycosidases"/>
    <property type="match status" value="1"/>
</dbReference>
<dbReference type="InterPro" id="IPR002053">
    <property type="entry name" value="Glyco_hydro_25"/>
</dbReference>
<dbReference type="InterPro" id="IPR018077">
    <property type="entry name" value="Glyco_hydro_fam25_subgr"/>
</dbReference>
<dbReference type="CDD" id="cd06414">
    <property type="entry name" value="GH25_LytC-like"/>
    <property type="match status" value="1"/>
</dbReference>
<feature type="region of interest" description="Disordered" evidence="6">
    <location>
        <begin position="318"/>
        <end position="373"/>
    </location>
</feature>
<dbReference type="Gene3D" id="2.10.270.10">
    <property type="entry name" value="Cholin Binding"/>
    <property type="match status" value="1"/>
</dbReference>
<dbReference type="PROSITE" id="PS51904">
    <property type="entry name" value="GLYCOSYL_HYDROL_F25_2"/>
    <property type="match status" value="1"/>
</dbReference>
<dbReference type="PROSITE" id="PS51170">
    <property type="entry name" value="CW"/>
    <property type="match status" value="1"/>
</dbReference>
<feature type="compositionally biased region" description="Low complexity" evidence="6">
    <location>
        <begin position="349"/>
        <end position="368"/>
    </location>
</feature>
<comment type="similarity">
    <text evidence="1">Belongs to the glycosyl hydrolase 25 family.</text>
</comment>
<dbReference type="EMBL" id="JBBMFE010000005">
    <property type="protein sequence ID" value="MEQ2472260.1"/>
    <property type="molecule type" value="Genomic_DNA"/>
</dbReference>
<reference evidence="8 9" key="1">
    <citation type="submission" date="2024-03" db="EMBL/GenBank/DDBJ databases">
        <title>Human intestinal bacterial collection.</title>
        <authorList>
            <person name="Pauvert C."/>
            <person name="Hitch T.C.A."/>
            <person name="Clavel T."/>
        </authorList>
    </citation>
    <scope>NUCLEOTIDE SEQUENCE [LARGE SCALE GENOMIC DNA]</scope>
    <source>
        <strain evidence="8 9">CLA-AA-H132</strain>
    </source>
</reference>
<evidence type="ECO:0000256" key="6">
    <source>
        <dbReference type="SAM" id="MobiDB-lite"/>
    </source>
</evidence>
<evidence type="ECO:0000256" key="2">
    <source>
        <dbReference type="ARBA" id="ARBA00022737"/>
    </source>
</evidence>
<proteinExistence type="inferred from homology"/>
<dbReference type="SUPFAM" id="SSF51445">
    <property type="entry name" value="(Trans)glycosidases"/>
    <property type="match status" value="1"/>
</dbReference>
<keyword evidence="7" id="KW-0732">Signal</keyword>
<feature type="repeat" description="Cell wall-binding" evidence="5">
    <location>
        <begin position="421"/>
        <end position="440"/>
    </location>
</feature>
<organism evidence="8 9">
    <name type="scientific">Laedolimicola intestinihominis</name>
    <dbReference type="NCBI Taxonomy" id="3133166"/>
    <lineage>
        <taxon>Bacteria</taxon>
        <taxon>Bacillati</taxon>
        <taxon>Bacillota</taxon>
        <taxon>Clostridia</taxon>
        <taxon>Lachnospirales</taxon>
        <taxon>Lachnospiraceae</taxon>
        <taxon>Laedolimicola</taxon>
    </lineage>
</organism>
<evidence type="ECO:0000256" key="5">
    <source>
        <dbReference type="PROSITE-ProRule" id="PRU00591"/>
    </source>
</evidence>
<feature type="chain" id="PRO_5047536511" evidence="7">
    <location>
        <begin position="27"/>
        <end position="659"/>
    </location>
</feature>
<comment type="caution">
    <text evidence="8">The sequence shown here is derived from an EMBL/GenBank/DDBJ whole genome shotgun (WGS) entry which is preliminary data.</text>
</comment>
<dbReference type="Pfam" id="PF01183">
    <property type="entry name" value="Glyco_hydro_25"/>
    <property type="match status" value="1"/>
</dbReference>
<dbReference type="RefSeq" id="WP_349164339.1">
    <property type="nucleotide sequence ID" value="NZ_JBBMFE010000005.1"/>
</dbReference>
<evidence type="ECO:0000256" key="4">
    <source>
        <dbReference type="ARBA" id="ARBA00023295"/>
    </source>
</evidence>
<dbReference type="Pfam" id="PF19127">
    <property type="entry name" value="Choline_bind_3"/>
    <property type="match status" value="1"/>
</dbReference>
<evidence type="ECO:0000313" key="9">
    <source>
        <dbReference type="Proteomes" id="UP001438008"/>
    </source>
</evidence>
<dbReference type="Proteomes" id="UP001438008">
    <property type="component" value="Unassembled WGS sequence"/>
</dbReference>
<dbReference type="InterPro" id="IPR018337">
    <property type="entry name" value="Cell_wall/Cho-bd_repeat"/>
</dbReference>
<keyword evidence="9" id="KW-1185">Reference proteome</keyword>
<sequence>MKAKRVGALLLSAVLTVSLLSGCSSRSQVTEDMIPTVTDLQEDSGEEVAEASVIGLSMNKSYVAELTRLDGDNTEKAKVSAKEIQVVLKATSLDKDLKVKIVNKATGKVITGTAFEVTVKDSENKTESYTDKDKDGIIYVKSMTPGKCKISMKASGGYAAPADITADVKANIEYKAVDVSAEIKSESQINVAKEDTNTSGNDSAGTAQTLKDTVEYVASTKTEPKQKVDQWGQPVYSKQKLDKYGTPMYAKIISEPASDHVDNNNDNKCDRCGADMTPAHTHTYEKEVTKEPTCTEKGTYRLVCKADGDVKEEGEIDALGHTEPDADGKCTRCGAQLTEKPTTPDPGDSGNSGENTGNNNGSEGSTETQKIEAPTAGVVVRGLMFLKAAPTDKIVYDTSSAPVYDTSSAPVYEDGANGVKYTGWQTIDGATYYFDKNGNKVTGTQVIQGIQYTFSSEGVRSGTIGIDVSKYQSSINWQKVKNAGINFAIIRCGYRGYGSGVLVQDPKFASHISGAKAAGLRVGIYFFSQAITEAEAVEEASMAVKLANQYGINMPIAIDSEYAAGGRGRADGLSKADRTKITVAFCNTVANSGYRPMVYASKSWFSSHLDVSKFGSYRIWVAHYADKCGYGGRYDIWQNTSKGSVDGVPGNVDMNISSI</sequence>
<gene>
    <name evidence="8" type="ORF">WMO29_07130</name>
</gene>
<keyword evidence="4" id="KW-0326">Glycosidase</keyword>
<keyword evidence="3" id="KW-0378">Hydrolase</keyword>
<dbReference type="InterPro" id="IPR017853">
    <property type="entry name" value="GH"/>
</dbReference>
<evidence type="ECO:0000256" key="3">
    <source>
        <dbReference type="ARBA" id="ARBA00022801"/>
    </source>
</evidence>
<keyword evidence="2" id="KW-0677">Repeat</keyword>
<dbReference type="PANTHER" id="PTHR34135">
    <property type="entry name" value="LYSOZYME"/>
    <property type="match status" value="1"/>
</dbReference>
<feature type="compositionally biased region" description="Basic and acidic residues" evidence="6">
    <location>
        <begin position="318"/>
        <end position="330"/>
    </location>
</feature>
<feature type="signal peptide" evidence="7">
    <location>
        <begin position="1"/>
        <end position="26"/>
    </location>
</feature>
<dbReference type="PANTHER" id="PTHR34135:SF2">
    <property type="entry name" value="LYSOZYME"/>
    <property type="match status" value="1"/>
</dbReference>
<evidence type="ECO:0000256" key="7">
    <source>
        <dbReference type="SAM" id="SignalP"/>
    </source>
</evidence>
<evidence type="ECO:0000256" key="1">
    <source>
        <dbReference type="ARBA" id="ARBA00010646"/>
    </source>
</evidence>